<feature type="transmembrane region" description="Helical" evidence="6">
    <location>
        <begin position="24"/>
        <end position="43"/>
    </location>
</feature>
<evidence type="ECO:0000256" key="1">
    <source>
        <dbReference type="ARBA" id="ARBA00004167"/>
    </source>
</evidence>
<dbReference type="RefSeq" id="WP_169601731.1">
    <property type="nucleotide sequence ID" value="NZ_CP046565.1"/>
</dbReference>
<accession>A0A858Q4P7</accession>
<dbReference type="PANTHER" id="PTHR43327:SF2">
    <property type="entry name" value="MODULATOR OF FTSH PROTEASE HFLK"/>
    <property type="match status" value="1"/>
</dbReference>
<evidence type="ECO:0000313" key="8">
    <source>
        <dbReference type="EMBL" id="QJD28820.1"/>
    </source>
</evidence>
<gene>
    <name evidence="8" type="primary">hflK</name>
    <name evidence="8" type="ORF">GNH96_01810</name>
</gene>
<dbReference type="PANTHER" id="PTHR43327">
    <property type="entry name" value="STOMATIN-LIKE PROTEIN 2, MITOCHONDRIAL"/>
    <property type="match status" value="1"/>
</dbReference>
<name>A0A858Q4P7_9GAMM</name>
<comment type="subunit">
    <text evidence="6">HflC and HflK may interact to form a multimeric complex.</text>
</comment>
<keyword evidence="3 6" id="KW-0812">Transmembrane</keyword>
<dbReference type="InterPro" id="IPR010201">
    <property type="entry name" value="HflK"/>
</dbReference>
<sequence length="329" mass="36771">MENSNSPWGRISKPLPGSLPASPARIVLIVLAVMALWTAYYTIPAESEGVVRRFGKYIRKVPPGLHFKLPYGIDSVIAVPTQRQLKLEFGFATTGATNPDQVGREPGKERSMVTGDLNSALVEWIVQYRITEPQDYLFAVRDPGLTLRDISESVMRTVVGDRTVDEIITIGRQEIEETSLQRMRTLAELYHLGVSISQVQLKNVNPPEPVQSSFNEVNRAQQDRENVINLANGEYNKAVPRARGEADQQIRAAEGYRFKRINEAEGDVAAFSAVLEQYVKAPEVTRTRLYLETMGDVLPQAKQSIVVDETVQQILPMLPLPAATQEEKR</sequence>
<dbReference type="Pfam" id="PF01145">
    <property type="entry name" value="Band_7"/>
    <property type="match status" value="1"/>
</dbReference>
<keyword evidence="8" id="KW-0378">Hydrolase</keyword>
<comment type="similarity">
    <text evidence="2 6">Belongs to the band 7/mec-2 family. HflK subfamily.</text>
</comment>
<dbReference type="EMBL" id="CP046565">
    <property type="protein sequence ID" value="QJD28820.1"/>
    <property type="molecule type" value="Genomic_DNA"/>
</dbReference>
<evidence type="ECO:0000256" key="2">
    <source>
        <dbReference type="ARBA" id="ARBA00006971"/>
    </source>
</evidence>
<keyword evidence="5 6" id="KW-0472">Membrane</keyword>
<proteinExistence type="inferred from homology"/>
<evidence type="ECO:0000259" key="7">
    <source>
        <dbReference type="SMART" id="SM00244"/>
    </source>
</evidence>
<dbReference type="SUPFAM" id="SSF117892">
    <property type="entry name" value="Band 7/SPFH domain"/>
    <property type="match status" value="1"/>
</dbReference>
<feature type="domain" description="Band 7" evidence="7">
    <location>
        <begin position="38"/>
        <end position="218"/>
    </location>
</feature>
<dbReference type="SMART" id="SM00244">
    <property type="entry name" value="PHB"/>
    <property type="match status" value="1"/>
</dbReference>
<comment type="subcellular location">
    <subcellularLocation>
        <location evidence="1">Membrane</location>
        <topology evidence="1">Single-pass membrane protein</topology>
    </subcellularLocation>
</comment>
<dbReference type="InterPro" id="IPR050710">
    <property type="entry name" value="Band7/mec-2_domain"/>
</dbReference>
<dbReference type="Proteomes" id="UP000503004">
    <property type="component" value="Chromosome"/>
</dbReference>
<evidence type="ECO:0000256" key="6">
    <source>
        <dbReference type="RuleBase" id="RU364113"/>
    </source>
</evidence>
<protein>
    <recommendedName>
        <fullName evidence="6">Protein HflK</fullName>
    </recommendedName>
</protein>
<evidence type="ECO:0000256" key="5">
    <source>
        <dbReference type="ARBA" id="ARBA00023136"/>
    </source>
</evidence>
<keyword evidence="8" id="KW-0645">Protease</keyword>
<dbReference type="GO" id="GO:0016020">
    <property type="term" value="C:membrane"/>
    <property type="evidence" value="ECO:0007669"/>
    <property type="project" value="UniProtKB-SubCell"/>
</dbReference>
<evidence type="ECO:0000256" key="3">
    <source>
        <dbReference type="ARBA" id="ARBA00022692"/>
    </source>
</evidence>
<dbReference type="CDD" id="cd03404">
    <property type="entry name" value="SPFH_HflK"/>
    <property type="match status" value="1"/>
</dbReference>
<comment type="function">
    <text evidence="6">HflC and HflK could encode or regulate a protease.</text>
</comment>
<dbReference type="AlphaFoldDB" id="A0A858Q4P7"/>
<keyword evidence="9" id="KW-1185">Reference proteome</keyword>
<dbReference type="InterPro" id="IPR036013">
    <property type="entry name" value="Band_7/SPFH_dom_sf"/>
</dbReference>
<reference evidence="9" key="1">
    <citation type="submission" date="2019-12" db="EMBL/GenBank/DDBJ databases">
        <authorList>
            <person name="Awala S.I."/>
            <person name="Rhee S.K."/>
        </authorList>
    </citation>
    <scope>NUCLEOTIDE SEQUENCE [LARGE SCALE GENOMIC DNA]</scope>
    <source>
        <strain evidence="9">IM1</strain>
    </source>
</reference>
<dbReference type="NCBIfam" id="TIGR01933">
    <property type="entry name" value="hflK"/>
    <property type="match status" value="1"/>
</dbReference>
<dbReference type="InterPro" id="IPR001107">
    <property type="entry name" value="Band_7"/>
</dbReference>
<evidence type="ECO:0000313" key="9">
    <source>
        <dbReference type="Proteomes" id="UP000503004"/>
    </source>
</evidence>
<dbReference type="GO" id="GO:0008233">
    <property type="term" value="F:peptidase activity"/>
    <property type="evidence" value="ECO:0007669"/>
    <property type="project" value="UniProtKB-KW"/>
</dbReference>
<dbReference type="GO" id="GO:0006508">
    <property type="term" value="P:proteolysis"/>
    <property type="evidence" value="ECO:0007669"/>
    <property type="project" value="UniProtKB-KW"/>
</dbReference>
<keyword evidence="4 6" id="KW-1133">Transmembrane helix</keyword>
<dbReference type="KEGG" id="metu:GNH96_01810"/>
<organism evidence="8 9">
    <name type="scientific">Methylococcus geothermalis</name>
    <dbReference type="NCBI Taxonomy" id="2681310"/>
    <lineage>
        <taxon>Bacteria</taxon>
        <taxon>Pseudomonadati</taxon>
        <taxon>Pseudomonadota</taxon>
        <taxon>Gammaproteobacteria</taxon>
        <taxon>Methylococcales</taxon>
        <taxon>Methylococcaceae</taxon>
        <taxon>Methylococcus</taxon>
    </lineage>
</organism>
<dbReference type="Gene3D" id="3.30.479.30">
    <property type="entry name" value="Band 7 domain"/>
    <property type="match status" value="1"/>
</dbReference>
<evidence type="ECO:0000256" key="4">
    <source>
        <dbReference type="ARBA" id="ARBA00022989"/>
    </source>
</evidence>